<evidence type="ECO:0000256" key="2">
    <source>
        <dbReference type="ARBA" id="ARBA00022670"/>
    </source>
</evidence>
<evidence type="ECO:0000256" key="6">
    <source>
        <dbReference type="PROSITE-ProRule" id="PRU01240"/>
    </source>
</evidence>
<proteinExistence type="inferred from homology"/>
<dbReference type="InterPro" id="IPR050131">
    <property type="entry name" value="Peptidase_S8_subtilisin-like"/>
</dbReference>
<dbReference type="Pfam" id="PF03797">
    <property type="entry name" value="Autotransporter"/>
    <property type="match status" value="1"/>
</dbReference>
<dbReference type="SMART" id="SM00869">
    <property type="entry name" value="Autotransporter"/>
    <property type="match status" value="1"/>
</dbReference>
<evidence type="ECO:0000313" key="9">
    <source>
        <dbReference type="Proteomes" id="UP000781710"/>
    </source>
</evidence>
<dbReference type="SUPFAM" id="SSF52743">
    <property type="entry name" value="Subtilisin-like"/>
    <property type="match status" value="1"/>
</dbReference>
<dbReference type="InterPro" id="IPR000209">
    <property type="entry name" value="Peptidase_S8/S53_dom"/>
</dbReference>
<keyword evidence="9" id="KW-1185">Reference proteome</keyword>
<dbReference type="PROSITE" id="PS51257">
    <property type="entry name" value="PROKAR_LIPOPROTEIN"/>
    <property type="match status" value="1"/>
</dbReference>
<dbReference type="SUPFAM" id="SSF103515">
    <property type="entry name" value="Autotransporter"/>
    <property type="match status" value="1"/>
</dbReference>
<feature type="active site" description="Charge relay system" evidence="6">
    <location>
        <position position="142"/>
    </location>
</feature>
<evidence type="ECO:0000256" key="3">
    <source>
        <dbReference type="ARBA" id="ARBA00022729"/>
    </source>
</evidence>
<keyword evidence="4 6" id="KW-0378">Hydrolase</keyword>
<comment type="similarity">
    <text evidence="1 6">Belongs to the peptidase S8 family.</text>
</comment>
<dbReference type="NCBIfam" id="TIGR02601">
    <property type="entry name" value="autotrns_rpt"/>
    <property type="match status" value="1"/>
</dbReference>
<evidence type="ECO:0000256" key="1">
    <source>
        <dbReference type="ARBA" id="ARBA00011073"/>
    </source>
</evidence>
<dbReference type="Pfam" id="PF00082">
    <property type="entry name" value="Peptidase_S8"/>
    <property type="match status" value="1"/>
</dbReference>
<dbReference type="InterPro" id="IPR005546">
    <property type="entry name" value="Autotransporte_beta"/>
</dbReference>
<dbReference type="PROSITE" id="PS51208">
    <property type="entry name" value="AUTOTRANSPORTER"/>
    <property type="match status" value="1"/>
</dbReference>
<dbReference type="PROSITE" id="PS00136">
    <property type="entry name" value="SUBTILASE_ASP"/>
    <property type="match status" value="1"/>
</dbReference>
<dbReference type="EMBL" id="PDWW01000018">
    <property type="protein sequence ID" value="KAF1724376.1"/>
    <property type="molecule type" value="Genomic_DNA"/>
</dbReference>
<evidence type="ECO:0000313" key="8">
    <source>
        <dbReference type="EMBL" id="KAF1724376.1"/>
    </source>
</evidence>
<name>A0ABQ6ZFN4_9GAMM</name>
<feature type="active site" description="Charge relay system" evidence="6">
    <location>
        <position position="343"/>
    </location>
</feature>
<dbReference type="PROSITE" id="PS51892">
    <property type="entry name" value="SUBTILASE"/>
    <property type="match status" value="1"/>
</dbReference>
<dbReference type="Pfam" id="PF12951">
    <property type="entry name" value="PATR"/>
    <property type="match status" value="1"/>
</dbReference>
<evidence type="ECO:0000256" key="4">
    <source>
        <dbReference type="ARBA" id="ARBA00022801"/>
    </source>
</evidence>
<dbReference type="PRINTS" id="PR00723">
    <property type="entry name" value="SUBTILISIN"/>
</dbReference>
<dbReference type="PROSITE" id="PS00138">
    <property type="entry name" value="SUBTILASE_SER"/>
    <property type="match status" value="1"/>
</dbReference>
<dbReference type="RefSeq" id="WP_162338259.1">
    <property type="nucleotide sequence ID" value="NZ_JBHSRQ010000016.1"/>
</dbReference>
<comment type="caution">
    <text evidence="8">The sequence shown here is derived from an EMBL/GenBank/DDBJ whole genome shotgun (WGS) entry which is preliminary data.</text>
</comment>
<feature type="domain" description="Autotransporter" evidence="7">
    <location>
        <begin position="672"/>
        <end position="962"/>
    </location>
</feature>
<dbReference type="InterPro" id="IPR036709">
    <property type="entry name" value="Autotransporte_beta_dom_sf"/>
</dbReference>
<accession>A0ABQ6ZFN4</accession>
<protein>
    <submittedName>
        <fullName evidence="8">Autotransporter domain-containing protein</fullName>
    </submittedName>
</protein>
<sequence length="962" mass="99373">MKGSHDGMAARARAAGLGMLALVLAACGGGGGGSAVRPDPPPPTGVGFTPNVVIDASLTQVNPPSVPTQAPPVSLPEYSQHLQLIGAARSLGAGLTGQGVTIGFVDTGVNRNHPALSGRVNANFVNVNPATNNTSVDDVVGHGTVVAQIAAGRGIGNWGGGVAPGATIVSSRIINDTRPDDDGTGEGNEIRAGQGYGDFFRSINSQLAGAGARIINNSWGGLYWNDAALTTELASAYRDFVIGRGGLIVFANGNAGDIPALRADPSDNAALPSLSAAAADLERGWLTVAALDPDNPTRLTDYSQACGIAMNYCLAAPGNVVFIDPAARTGDTSYSLYLGGGTSYAAPQVSGAAAVVWSAFPYFNNDLVRQTLLGTARDIGATGVDAEFGWGVLDVGRAANGPAQFAWGDVTVSFTGTSVWRNAISGPGGLIKQGAGTLILADRAFYTGDTRVEAGSLYLVNGNGFSNIHVSQGATVWSGGYASSVNNNGTYLVAANNTVGAYRFAQGPTGNLGVWLGNPFIASIEARLDGQISVLGVKSGYITSAREVLLNSSQIIGRFSSLKAAPSVFLEAALAYDTNNVYLDIKRIDVSRAIAGMSLPKSAQAAAVRMEAAMSAVDGQLAGQAVTGIGQGFIDGAGDFQRAGSVTEADASLRSLSGDLHAVADAMTYDVIGAGRRALGARAEARASGLVPGLDWYQSLGAPGQGALGVARYQADGWLLGSDGQLGRQGFAGMAFGEARASGGAQTGRDRGRDRQTQALAYAGTDWNGTHVIGLLGAGRFDRQIDRGLLVGGKMQGVATGYAGRYFTASVETGHRIGGSQAWVSPYAGMEFTRLQRDGFTELGADGFGLTTRDSRTDRLQALAGARAYRGWETSALGAVSLQAYAEWQRTLDGRGLDVDASFVGVDSWAPLALAERTSTHLGVALEVSPWRKAMLSFGYDLRNGSDERSDRQWSSRLRIGF</sequence>
<keyword evidence="2 6" id="KW-0645">Protease</keyword>
<dbReference type="InterPro" id="IPR023828">
    <property type="entry name" value="Peptidase_S8_Ser-AS"/>
</dbReference>
<dbReference type="CDD" id="cd04848">
    <property type="entry name" value="Peptidases_S8_Autotransporter_serine_protease_like"/>
    <property type="match status" value="1"/>
</dbReference>
<dbReference type="InterPro" id="IPR023827">
    <property type="entry name" value="Peptidase_S8_Asp-AS"/>
</dbReference>
<reference evidence="8 9" key="1">
    <citation type="submission" date="2017-10" db="EMBL/GenBank/DDBJ databases">
        <title>Whole genome sequencing of members of genus Pseudoxanthomonas.</title>
        <authorList>
            <person name="Kumar S."/>
            <person name="Bansal K."/>
            <person name="Kaur A."/>
            <person name="Patil P."/>
            <person name="Sharma S."/>
            <person name="Patil P.B."/>
        </authorList>
    </citation>
    <scope>NUCLEOTIDE SEQUENCE [LARGE SCALE GENOMIC DNA]</scope>
    <source>
        <strain evidence="8 9">DSM 17109</strain>
    </source>
</reference>
<dbReference type="InterPro" id="IPR034061">
    <property type="entry name" value="Peptidases_S8_Autotransporter"/>
</dbReference>
<organism evidence="8 9">
    <name type="scientific">Pseudoxanthomonas japonensis</name>
    <dbReference type="NCBI Taxonomy" id="69284"/>
    <lineage>
        <taxon>Bacteria</taxon>
        <taxon>Pseudomonadati</taxon>
        <taxon>Pseudomonadota</taxon>
        <taxon>Gammaproteobacteria</taxon>
        <taxon>Lysobacterales</taxon>
        <taxon>Lysobacteraceae</taxon>
        <taxon>Pseudoxanthomonas</taxon>
    </lineage>
</organism>
<feature type="active site" description="Charge relay system" evidence="6">
    <location>
        <position position="106"/>
    </location>
</feature>
<gene>
    <name evidence="8" type="ORF">CSC78_12860</name>
</gene>
<keyword evidence="3" id="KW-0732">Signal</keyword>
<evidence type="ECO:0000256" key="5">
    <source>
        <dbReference type="ARBA" id="ARBA00022825"/>
    </source>
</evidence>
<dbReference type="InterPro" id="IPR036852">
    <property type="entry name" value="Peptidase_S8/S53_dom_sf"/>
</dbReference>
<dbReference type="PANTHER" id="PTHR43806">
    <property type="entry name" value="PEPTIDASE S8"/>
    <property type="match status" value="1"/>
</dbReference>
<evidence type="ECO:0000259" key="7">
    <source>
        <dbReference type="PROSITE" id="PS51208"/>
    </source>
</evidence>
<dbReference type="Gene3D" id="3.40.50.200">
    <property type="entry name" value="Peptidase S8/S53 domain"/>
    <property type="match status" value="1"/>
</dbReference>
<keyword evidence="5 6" id="KW-0720">Serine protease</keyword>
<dbReference type="Proteomes" id="UP000781710">
    <property type="component" value="Unassembled WGS sequence"/>
</dbReference>
<dbReference type="InterPro" id="IPR015500">
    <property type="entry name" value="Peptidase_S8_subtilisin-rel"/>
</dbReference>
<dbReference type="InterPro" id="IPR013425">
    <property type="entry name" value="Autotrns_rpt"/>
</dbReference>
<dbReference type="PANTHER" id="PTHR43806:SF11">
    <property type="entry name" value="CEREVISIN-RELATED"/>
    <property type="match status" value="1"/>
</dbReference>
<dbReference type="Gene3D" id="2.40.128.130">
    <property type="entry name" value="Autotransporter beta-domain"/>
    <property type="match status" value="1"/>
</dbReference>